<dbReference type="AlphaFoldDB" id="A0A250J9K2"/>
<dbReference type="CDD" id="cd11306">
    <property type="entry name" value="M35_peptidyl-Lys"/>
    <property type="match status" value="1"/>
</dbReference>
<dbReference type="Gene3D" id="2.60.40.2970">
    <property type="match status" value="1"/>
</dbReference>
<accession>A0A250J9K2</accession>
<protein>
    <submittedName>
        <fullName evidence="9">Protease</fullName>
    </submittedName>
</protein>
<organism evidence="9 10">
    <name type="scientific">Cystobacter fuscus</name>
    <dbReference type="NCBI Taxonomy" id="43"/>
    <lineage>
        <taxon>Bacteria</taxon>
        <taxon>Pseudomonadati</taxon>
        <taxon>Myxococcota</taxon>
        <taxon>Myxococcia</taxon>
        <taxon>Myxococcales</taxon>
        <taxon>Cystobacterineae</taxon>
        <taxon>Archangiaceae</taxon>
        <taxon>Cystobacter</taxon>
    </lineage>
</organism>
<dbReference type="Pfam" id="PF14521">
    <property type="entry name" value="Aspzincin_M35"/>
    <property type="match status" value="1"/>
</dbReference>
<evidence type="ECO:0000256" key="6">
    <source>
        <dbReference type="ARBA" id="ARBA00022833"/>
    </source>
</evidence>
<comment type="cofactor">
    <cofactor evidence="1">
        <name>Zn(2+)</name>
        <dbReference type="ChEBI" id="CHEBI:29105"/>
    </cofactor>
</comment>
<evidence type="ECO:0000259" key="8">
    <source>
        <dbReference type="SMART" id="SM01351"/>
    </source>
</evidence>
<evidence type="ECO:0000313" key="9">
    <source>
        <dbReference type="EMBL" id="ATB39876.1"/>
    </source>
</evidence>
<dbReference type="RefSeq" id="WP_095987847.1">
    <property type="nucleotide sequence ID" value="NZ_CP022098.1"/>
</dbReference>
<dbReference type="Proteomes" id="UP000217257">
    <property type="component" value="Chromosome"/>
</dbReference>
<dbReference type="GO" id="GO:0006508">
    <property type="term" value="P:proteolysis"/>
    <property type="evidence" value="ECO:0007669"/>
    <property type="project" value="UniProtKB-KW"/>
</dbReference>
<dbReference type="PROSITE" id="PS51257">
    <property type="entry name" value="PROKAR_LIPOPROTEIN"/>
    <property type="match status" value="1"/>
</dbReference>
<gene>
    <name evidence="9" type="ORF">CYFUS_005324</name>
</gene>
<dbReference type="SMART" id="SM01351">
    <property type="entry name" value="Aspzincin_M35"/>
    <property type="match status" value="1"/>
</dbReference>
<evidence type="ECO:0000313" key="10">
    <source>
        <dbReference type="Proteomes" id="UP000217257"/>
    </source>
</evidence>
<dbReference type="InterPro" id="IPR029463">
    <property type="entry name" value="Lys_MEP"/>
</dbReference>
<dbReference type="InterPro" id="IPR050414">
    <property type="entry name" value="Fungal_M35_metalloproteases"/>
</dbReference>
<dbReference type="PANTHER" id="PTHR37016:SF3">
    <property type="entry name" value="NEUTRAL PROTEASE 2-RELATED"/>
    <property type="match status" value="1"/>
</dbReference>
<keyword evidence="5" id="KW-0378">Hydrolase</keyword>
<keyword evidence="7" id="KW-0482">Metalloprotease</keyword>
<reference evidence="9 10" key="1">
    <citation type="submission" date="2017-06" db="EMBL/GenBank/DDBJ databases">
        <title>Sequencing and comparative analysis of myxobacterial genomes.</title>
        <authorList>
            <person name="Rupp O."/>
            <person name="Goesmann A."/>
            <person name="Sogaard-Andersen L."/>
        </authorList>
    </citation>
    <scope>NUCLEOTIDE SEQUENCE [LARGE SCALE GENOMIC DNA]</scope>
    <source>
        <strain evidence="9 10">DSM 52655</strain>
    </source>
</reference>
<evidence type="ECO:0000256" key="1">
    <source>
        <dbReference type="ARBA" id="ARBA00001947"/>
    </source>
</evidence>
<dbReference type="PANTHER" id="PTHR37016">
    <property type="match status" value="1"/>
</dbReference>
<evidence type="ECO:0000256" key="2">
    <source>
        <dbReference type="ARBA" id="ARBA00010279"/>
    </source>
</evidence>
<evidence type="ECO:0000256" key="5">
    <source>
        <dbReference type="ARBA" id="ARBA00022801"/>
    </source>
</evidence>
<dbReference type="InterPro" id="IPR034115">
    <property type="entry name" value="M35_peptidyl-Lys"/>
</dbReference>
<evidence type="ECO:0000256" key="7">
    <source>
        <dbReference type="ARBA" id="ARBA00023049"/>
    </source>
</evidence>
<feature type="domain" description="Lysine-specific metallo-endopeptidase" evidence="8">
    <location>
        <begin position="228"/>
        <end position="361"/>
    </location>
</feature>
<dbReference type="InterPro" id="IPR024079">
    <property type="entry name" value="MetalloPept_cat_dom_sf"/>
</dbReference>
<dbReference type="GO" id="GO:0046872">
    <property type="term" value="F:metal ion binding"/>
    <property type="evidence" value="ECO:0007669"/>
    <property type="project" value="UniProtKB-KW"/>
</dbReference>
<comment type="similarity">
    <text evidence="2">Belongs to the peptidase M35 family.</text>
</comment>
<dbReference type="EMBL" id="CP022098">
    <property type="protein sequence ID" value="ATB39876.1"/>
    <property type="molecule type" value="Genomic_DNA"/>
</dbReference>
<dbReference type="KEGG" id="cfus:CYFUS_005324"/>
<dbReference type="GO" id="GO:0004222">
    <property type="term" value="F:metalloendopeptidase activity"/>
    <property type="evidence" value="ECO:0007669"/>
    <property type="project" value="InterPro"/>
</dbReference>
<evidence type="ECO:0000256" key="4">
    <source>
        <dbReference type="ARBA" id="ARBA00022723"/>
    </source>
</evidence>
<dbReference type="SUPFAM" id="SSF55486">
    <property type="entry name" value="Metalloproteases ('zincins'), catalytic domain"/>
    <property type="match status" value="1"/>
</dbReference>
<dbReference type="Gene3D" id="3.40.390.10">
    <property type="entry name" value="Collagenase (Catalytic Domain)"/>
    <property type="match status" value="1"/>
</dbReference>
<sequence>MNQNVRGFKWLVGGVVGMSLLSACGAPMEGEDTSSALSDQALGDVAVSLSVASSSLSAREDVAVTVTFTNVSSQPVQLLRWYVPGTEGVKAGLFEVSRNGEEVAYVGPHVKRVAPRAEDFVTLAPGESRSGTALLSGLYDLSESGTYSVRFAAQSINQHNVGLTRAAALDSNIVNLWIEGRASREPEIQAQAVTAQGVTAASNCSSTRASQIATAFASAKTYASSTSTYLNGISSGTTRYTTWFGTYSSTNVTTARSHFTKISSAFASAAVTVDCSCTDSGTYAYVYPASPYKIYVCGAFWSAPNTGTDSRAGTLVHEMSHFTVVAGTDDHAYGQSAAKSLAKSSPTQALDNADNHEYIAENNPAQN</sequence>
<evidence type="ECO:0000256" key="3">
    <source>
        <dbReference type="ARBA" id="ARBA00022670"/>
    </source>
</evidence>
<name>A0A250J9K2_9BACT</name>
<keyword evidence="3 9" id="KW-0645">Protease</keyword>
<keyword evidence="4" id="KW-0479">Metal-binding</keyword>
<keyword evidence="6" id="KW-0862">Zinc</keyword>
<proteinExistence type="inferred from homology"/>